<dbReference type="GO" id="GO:0045892">
    <property type="term" value="P:negative regulation of DNA-templated transcription"/>
    <property type="evidence" value="ECO:0007669"/>
    <property type="project" value="TreeGrafter"/>
</dbReference>
<organism evidence="2 3">
    <name type="scientific">Bradyrhizobium valentinum</name>
    <dbReference type="NCBI Taxonomy" id="1518501"/>
    <lineage>
        <taxon>Bacteria</taxon>
        <taxon>Pseudomonadati</taxon>
        <taxon>Pseudomonadota</taxon>
        <taxon>Alphaproteobacteria</taxon>
        <taxon>Hyphomicrobiales</taxon>
        <taxon>Nitrobacteraceae</taxon>
        <taxon>Bradyrhizobium</taxon>
    </lineage>
</organism>
<dbReference type="PANTHER" id="PTHR30136">
    <property type="entry name" value="HELIX-TURN-HELIX TRANSCRIPTIONAL REGULATOR, ICLR FAMILY"/>
    <property type="match status" value="1"/>
</dbReference>
<evidence type="ECO:0000259" key="1">
    <source>
        <dbReference type="PROSITE" id="PS51078"/>
    </source>
</evidence>
<dbReference type="InterPro" id="IPR014757">
    <property type="entry name" value="Tscrpt_reg_IclR_C"/>
</dbReference>
<dbReference type="STRING" id="1518501.CQ10_24105"/>
<accession>A0A0R3L2X9</accession>
<dbReference type="GO" id="GO:0003677">
    <property type="term" value="F:DNA binding"/>
    <property type="evidence" value="ECO:0007669"/>
    <property type="project" value="TreeGrafter"/>
</dbReference>
<evidence type="ECO:0000313" key="3">
    <source>
        <dbReference type="Proteomes" id="UP000051913"/>
    </source>
</evidence>
<feature type="domain" description="IclR-ED" evidence="1">
    <location>
        <begin position="21"/>
        <end position="203"/>
    </location>
</feature>
<dbReference type="PROSITE" id="PS51078">
    <property type="entry name" value="ICLR_ED"/>
    <property type="match status" value="1"/>
</dbReference>
<dbReference type="InterPro" id="IPR029016">
    <property type="entry name" value="GAF-like_dom_sf"/>
</dbReference>
<proteinExistence type="predicted"/>
<dbReference type="Pfam" id="PF01614">
    <property type="entry name" value="IclR_C"/>
    <property type="match status" value="1"/>
</dbReference>
<dbReference type="PANTHER" id="PTHR30136:SF35">
    <property type="entry name" value="HTH-TYPE TRANSCRIPTIONAL REGULATOR RV1719"/>
    <property type="match status" value="1"/>
</dbReference>
<gene>
    <name evidence="2" type="ORF">CP49_05165</name>
</gene>
<reference evidence="2 3" key="1">
    <citation type="submission" date="2014-03" db="EMBL/GenBank/DDBJ databases">
        <title>Bradyrhizobium valentinum sp. nov., isolated from effective nodules of Lupinus mariae-josephae, a lupine endemic of basic-lime soils in Eastern Spain.</title>
        <authorList>
            <person name="Duran D."/>
            <person name="Rey L."/>
            <person name="Navarro A."/>
            <person name="Busquets A."/>
            <person name="Imperial J."/>
            <person name="Ruiz-Argueso T."/>
        </authorList>
    </citation>
    <scope>NUCLEOTIDE SEQUENCE [LARGE SCALE GENOMIC DNA]</scope>
    <source>
        <strain evidence="2 3">LmjM3</strain>
    </source>
</reference>
<dbReference type="EMBL" id="LLXX01000153">
    <property type="protein sequence ID" value="KRR02158.1"/>
    <property type="molecule type" value="Genomic_DNA"/>
</dbReference>
<keyword evidence="3" id="KW-1185">Reference proteome</keyword>
<dbReference type="GO" id="GO:0003700">
    <property type="term" value="F:DNA-binding transcription factor activity"/>
    <property type="evidence" value="ECO:0007669"/>
    <property type="project" value="TreeGrafter"/>
</dbReference>
<name>A0A0R3L2X9_9BRAD</name>
<evidence type="ECO:0000313" key="2">
    <source>
        <dbReference type="EMBL" id="KRR02158.1"/>
    </source>
</evidence>
<dbReference type="InterPro" id="IPR050707">
    <property type="entry name" value="HTH_MetabolicPath_Reg"/>
</dbReference>
<comment type="caution">
    <text evidence="2">The sequence shown here is derived from an EMBL/GenBank/DDBJ whole genome shotgun (WGS) entry which is preliminary data.</text>
</comment>
<dbReference type="SUPFAM" id="SSF55781">
    <property type="entry name" value="GAF domain-like"/>
    <property type="match status" value="1"/>
</dbReference>
<dbReference type="Proteomes" id="UP000051913">
    <property type="component" value="Unassembled WGS sequence"/>
</dbReference>
<dbReference type="Gene3D" id="3.30.450.40">
    <property type="match status" value="1"/>
</dbReference>
<sequence>MLQEGLLSRSENPPRYKVGNLLFEISRLYKLNSSLIDAVDEAVREISRETGHTGYVSILDGADVLVIRMHQGSHALRVFTPLGQRAPAFATALGRSLLARLSDDVVRSLHDEGVIPPSPRAPQSVDQLLTALDQPRRFGWAEAADEAIPGVGSISVSVADPEIGETVGFCISYPASHLSDEERSRMITLLTTAAQRIASRFGDPFLSQRAHRVLGGGSTAA</sequence>
<protein>
    <recommendedName>
        <fullName evidence="1">IclR-ED domain-containing protein</fullName>
    </recommendedName>
</protein>
<dbReference type="AlphaFoldDB" id="A0A0R3L2X9"/>